<evidence type="ECO:0000313" key="1">
    <source>
        <dbReference type="EMBL" id="KAJ1677923.1"/>
    </source>
</evidence>
<protein>
    <submittedName>
        <fullName evidence="1">Uncharacterized protein</fullName>
    </submittedName>
</protein>
<comment type="caution">
    <text evidence="1">The sequence shown here is derived from an EMBL/GenBank/DDBJ whole genome shotgun (WGS) entry which is preliminary data.</text>
</comment>
<gene>
    <name evidence="1" type="ORF">EV182_005163</name>
</gene>
<proteinExistence type="predicted"/>
<keyword evidence="2" id="KW-1185">Reference proteome</keyword>
<dbReference type="Proteomes" id="UP001145114">
    <property type="component" value="Unassembled WGS sequence"/>
</dbReference>
<sequence length="316" mass="34829">MTGNNGVSPRPQLNPTLTAVDGRRLTMQVQPIGRMPPIATIVIIMFELTGALIYVLPIMVAVMVSKWTRDAFTDEGIFEGIIRINRYPYLGTQQDKPISGTAGNLMTTAEELQVISAAECTLGQIQRILSTCHYQGLPVVTPRGLRKCDVLRHNGRQLANNAATNLGVRGRGHTEQALESGEYSNDSICYFGSQDDLNELITDDSHDMAAALNRRWIDLRPWMDHTPITVRATMPLVIIADEFRQLGIRYVLVTDNGTIIGMITRKDMQRSLTAKAEPGARGLAQQRFQHNGGLSSVSLGSMFVQNIYQGVFGRGS</sequence>
<reference evidence="1" key="1">
    <citation type="submission" date="2022-06" db="EMBL/GenBank/DDBJ databases">
        <title>Phylogenomic reconstructions and comparative analyses of Kickxellomycotina fungi.</title>
        <authorList>
            <person name="Reynolds N.K."/>
            <person name="Stajich J.E."/>
            <person name="Barry K."/>
            <person name="Grigoriev I.V."/>
            <person name="Crous P."/>
            <person name="Smith M.E."/>
        </authorList>
    </citation>
    <scope>NUCLEOTIDE SEQUENCE</scope>
    <source>
        <strain evidence="1">RSA 2271</strain>
    </source>
</reference>
<name>A0ACC1HMZ9_9FUNG</name>
<feature type="non-terminal residue" evidence="1">
    <location>
        <position position="316"/>
    </location>
</feature>
<dbReference type="EMBL" id="JAMZIH010001763">
    <property type="protein sequence ID" value="KAJ1677923.1"/>
    <property type="molecule type" value="Genomic_DNA"/>
</dbReference>
<accession>A0ACC1HMZ9</accession>
<evidence type="ECO:0000313" key="2">
    <source>
        <dbReference type="Proteomes" id="UP001145114"/>
    </source>
</evidence>
<organism evidence="1 2">
    <name type="scientific">Spiromyces aspiralis</name>
    <dbReference type="NCBI Taxonomy" id="68401"/>
    <lineage>
        <taxon>Eukaryota</taxon>
        <taxon>Fungi</taxon>
        <taxon>Fungi incertae sedis</taxon>
        <taxon>Zoopagomycota</taxon>
        <taxon>Kickxellomycotina</taxon>
        <taxon>Kickxellomycetes</taxon>
        <taxon>Kickxellales</taxon>
        <taxon>Kickxellaceae</taxon>
        <taxon>Spiromyces</taxon>
    </lineage>
</organism>